<gene>
    <name evidence="1" type="ORF">MM415B00367_0057</name>
</gene>
<protein>
    <recommendedName>
        <fullName evidence="2">DUF1566 domain-containing protein</fullName>
    </recommendedName>
</protein>
<proteinExistence type="predicted"/>
<reference evidence="1" key="1">
    <citation type="submission" date="2020-03" db="EMBL/GenBank/DDBJ databases">
        <title>The deep terrestrial virosphere.</title>
        <authorList>
            <person name="Holmfeldt K."/>
            <person name="Nilsson E."/>
            <person name="Simone D."/>
            <person name="Lopez-Fernandez M."/>
            <person name="Wu X."/>
            <person name="de Brujin I."/>
            <person name="Lundin D."/>
            <person name="Andersson A."/>
            <person name="Bertilsson S."/>
            <person name="Dopson M."/>
        </authorList>
    </citation>
    <scope>NUCLEOTIDE SEQUENCE</scope>
    <source>
        <strain evidence="1">MM415B00367</strain>
    </source>
</reference>
<name>A0A6M3J843_9ZZZZ</name>
<sequence length="203" mass="21781">MNTIAKNNLPAIGSPLAGGFYMGLYLLDGLLQALIRAPAATGFNAPQPWGARGTKIEGAGSFNDGLANTRAMAEAGCPHANWALGLSIDGHQDWFISARDEAEIVYRVCKPTDQENWCSFRDGDNPSSVPAGYPYTAQTPSQSSIEAFCLGGEEALEDRSYWTSTQDGPGLAWIQHFDVGSQINDGKDNARPAFAVRRITVTP</sequence>
<organism evidence="1">
    <name type="scientific">viral metagenome</name>
    <dbReference type="NCBI Taxonomy" id="1070528"/>
    <lineage>
        <taxon>unclassified sequences</taxon>
        <taxon>metagenomes</taxon>
        <taxon>organismal metagenomes</taxon>
    </lineage>
</organism>
<accession>A0A6M3J843</accession>
<evidence type="ECO:0008006" key="2">
    <source>
        <dbReference type="Google" id="ProtNLM"/>
    </source>
</evidence>
<dbReference type="AlphaFoldDB" id="A0A6M3J843"/>
<evidence type="ECO:0000313" key="1">
    <source>
        <dbReference type="EMBL" id="QJA66080.1"/>
    </source>
</evidence>
<dbReference type="EMBL" id="MT141548">
    <property type="protein sequence ID" value="QJA66080.1"/>
    <property type="molecule type" value="Genomic_DNA"/>
</dbReference>